<dbReference type="OrthoDB" id="1909574at2759"/>
<keyword evidence="2" id="KW-0677">Repeat</keyword>
<keyword evidence="3" id="KW-1133">Transmembrane helix</keyword>
<keyword evidence="1" id="KW-0732">Signal</keyword>
<dbReference type="EMBL" id="AWUE01012249">
    <property type="protein sequence ID" value="OMP09756.1"/>
    <property type="molecule type" value="Genomic_DNA"/>
</dbReference>
<keyword evidence="6" id="KW-1185">Reference proteome</keyword>
<dbReference type="STRING" id="93759.A0A1R3KRP4"/>
<comment type="caution">
    <text evidence="5">The sequence shown here is derived from an EMBL/GenBank/DDBJ whole genome shotgun (WGS) entry which is preliminary data.</text>
</comment>
<gene>
    <name evidence="5" type="ORF">COLO4_05159</name>
</gene>
<sequence length="362" mass="40087">MDTSPWFLIFYCLTIWVFFTFTVTQNVPLFHLCSSGNFTSNSTYAANLNRLLSSFSSNNIANDYGFYNLSSGQDSGVAYGIALCRGDINSGNCLGCINKAATELTSTCPNQIEAAIWYDYCMLRYTNRSIIGVPERDIPLYSWNLNDVTNVDAFNQALTALLDSLKTKASSGDSLRKFATGSVKVTDFQTIYALVQCTPDLTAMQCSSCVSLAVNYIPQCCSRKQDLRLYGLNCNLRFGIDRFYNLNTADTPLGHTSPPPTSTIGKRSNSSRTTIIITVSVCALTLLLVSSCVLFLLRVRKSKGKLENANIIRVMQIQLMAHIWTGEDDTKSLEALLEDFSTCIKILDSKLFTVISKLAMCY</sequence>
<dbReference type="PROSITE" id="PS51473">
    <property type="entry name" value="GNK2"/>
    <property type="match status" value="2"/>
</dbReference>
<dbReference type="InterPro" id="IPR038408">
    <property type="entry name" value="GNK2_sf"/>
</dbReference>
<reference evidence="6" key="1">
    <citation type="submission" date="2013-09" db="EMBL/GenBank/DDBJ databases">
        <title>Corchorus olitorius genome sequencing.</title>
        <authorList>
            <person name="Alam M."/>
            <person name="Haque M.S."/>
            <person name="Islam M.S."/>
            <person name="Emdad E.M."/>
            <person name="Islam M.M."/>
            <person name="Ahmed B."/>
            <person name="Halim A."/>
            <person name="Hossen Q.M.M."/>
            <person name="Hossain M.Z."/>
            <person name="Ahmed R."/>
            <person name="Khan M.M."/>
            <person name="Islam R."/>
            <person name="Rashid M.M."/>
            <person name="Khan S.A."/>
            <person name="Rahman M.S."/>
            <person name="Alam M."/>
            <person name="Yahiya A.S."/>
            <person name="Khan M.S."/>
            <person name="Azam M.S."/>
            <person name="Haque T."/>
            <person name="Lashkar M.Z.H."/>
            <person name="Akhand A.I."/>
            <person name="Morshed G."/>
            <person name="Roy S."/>
            <person name="Uddin K.S."/>
            <person name="Rabeya T."/>
            <person name="Hossain A.S."/>
            <person name="Chowdhury A."/>
            <person name="Snigdha A.R."/>
            <person name="Mortoza M.S."/>
            <person name="Matin S.A."/>
            <person name="Hoque S.M.E."/>
            <person name="Islam M.K."/>
            <person name="Roy D.K."/>
            <person name="Haider R."/>
            <person name="Moosa M.M."/>
            <person name="Elias S.M."/>
            <person name="Hasan A.M."/>
            <person name="Jahan S."/>
            <person name="Shafiuddin M."/>
            <person name="Mahmood N."/>
            <person name="Shommy N.S."/>
        </authorList>
    </citation>
    <scope>NUCLEOTIDE SEQUENCE [LARGE SCALE GENOMIC DNA]</scope>
    <source>
        <strain evidence="6">cv. O-4</strain>
    </source>
</reference>
<dbReference type="PANTHER" id="PTHR32099">
    <property type="entry name" value="CYSTEINE-RICH REPEAT SECRETORY PROTEIN"/>
    <property type="match status" value="1"/>
</dbReference>
<dbReference type="CDD" id="cd23509">
    <property type="entry name" value="Gnk2-like"/>
    <property type="match status" value="2"/>
</dbReference>
<keyword evidence="3" id="KW-0812">Transmembrane</keyword>
<dbReference type="FunFam" id="3.30.430.20:FF:000002">
    <property type="entry name" value="Cysteine-rich receptor-like protein kinase 10"/>
    <property type="match status" value="1"/>
</dbReference>
<accession>A0A1R3KRP4</accession>
<dbReference type="Pfam" id="PF01657">
    <property type="entry name" value="Stress-antifung"/>
    <property type="match status" value="2"/>
</dbReference>
<dbReference type="Gene3D" id="3.30.430.20">
    <property type="entry name" value="Gnk2 domain, C-X8-C-X2-C motif"/>
    <property type="match status" value="2"/>
</dbReference>
<dbReference type="PANTHER" id="PTHR32099:SF51">
    <property type="entry name" value="CYSTEINE-RICH RECEPTOR-LIKE PROTEIN KINASE 25 ISOFORM X1"/>
    <property type="match status" value="1"/>
</dbReference>
<feature type="domain" description="Gnk2-homologous" evidence="4">
    <location>
        <begin position="26"/>
        <end position="130"/>
    </location>
</feature>
<dbReference type="InterPro" id="IPR002902">
    <property type="entry name" value="GNK2"/>
</dbReference>
<dbReference type="Proteomes" id="UP000187203">
    <property type="component" value="Unassembled WGS sequence"/>
</dbReference>
<evidence type="ECO:0000259" key="4">
    <source>
        <dbReference type="PROSITE" id="PS51473"/>
    </source>
</evidence>
<keyword evidence="3" id="KW-0472">Membrane</keyword>
<evidence type="ECO:0000256" key="2">
    <source>
        <dbReference type="ARBA" id="ARBA00022737"/>
    </source>
</evidence>
<dbReference type="FunFam" id="3.30.430.20:FF:000003">
    <property type="entry name" value="Cysteine-rich RLK (RECEPTOR-like protein kinase) 10"/>
    <property type="match status" value="1"/>
</dbReference>
<evidence type="ECO:0000256" key="1">
    <source>
        <dbReference type="ARBA" id="ARBA00022729"/>
    </source>
</evidence>
<feature type="transmembrane region" description="Helical" evidence="3">
    <location>
        <begin position="275"/>
        <end position="297"/>
    </location>
</feature>
<evidence type="ECO:0000256" key="3">
    <source>
        <dbReference type="SAM" id="Phobius"/>
    </source>
</evidence>
<organism evidence="5 6">
    <name type="scientific">Corchorus olitorius</name>
    <dbReference type="NCBI Taxonomy" id="93759"/>
    <lineage>
        <taxon>Eukaryota</taxon>
        <taxon>Viridiplantae</taxon>
        <taxon>Streptophyta</taxon>
        <taxon>Embryophyta</taxon>
        <taxon>Tracheophyta</taxon>
        <taxon>Spermatophyta</taxon>
        <taxon>Magnoliopsida</taxon>
        <taxon>eudicotyledons</taxon>
        <taxon>Gunneridae</taxon>
        <taxon>Pentapetalae</taxon>
        <taxon>rosids</taxon>
        <taxon>malvids</taxon>
        <taxon>Malvales</taxon>
        <taxon>Malvaceae</taxon>
        <taxon>Grewioideae</taxon>
        <taxon>Apeibeae</taxon>
        <taxon>Corchorus</taxon>
    </lineage>
</organism>
<dbReference type="AlphaFoldDB" id="A0A1R3KRP4"/>
<feature type="domain" description="Gnk2-homologous" evidence="4">
    <location>
        <begin position="136"/>
        <end position="243"/>
    </location>
</feature>
<name>A0A1R3KRP4_9ROSI</name>
<protein>
    <recommendedName>
        <fullName evidence="4">Gnk2-homologous domain-containing protein</fullName>
    </recommendedName>
</protein>
<proteinExistence type="predicted"/>
<evidence type="ECO:0000313" key="6">
    <source>
        <dbReference type="Proteomes" id="UP000187203"/>
    </source>
</evidence>
<evidence type="ECO:0000313" key="5">
    <source>
        <dbReference type="EMBL" id="OMP09756.1"/>
    </source>
</evidence>